<dbReference type="PROSITE" id="PS51677">
    <property type="entry name" value="NODB"/>
    <property type="match status" value="1"/>
</dbReference>
<dbReference type="RefSeq" id="WP_077856146.1">
    <property type="nucleotide sequence ID" value="NZ_JABTDW010000001.1"/>
</dbReference>
<evidence type="ECO:0000313" key="3">
    <source>
        <dbReference type="Proteomes" id="UP000822184"/>
    </source>
</evidence>
<dbReference type="Gene3D" id="3.20.20.370">
    <property type="entry name" value="Glycoside hydrolase/deacetylase"/>
    <property type="match status" value="1"/>
</dbReference>
<dbReference type="InterPro" id="IPR002509">
    <property type="entry name" value="NODB_dom"/>
</dbReference>
<dbReference type="InterPro" id="IPR011330">
    <property type="entry name" value="Glyco_hydro/deAcase_b/a-brl"/>
</dbReference>
<dbReference type="Proteomes" id="UP000822184">
    <property type="component" value="Unassembled WGS sequence"/>
</dbReference>
<dbReference type="CDD" id="cd10944">
    <property type="entry name" value="CE4_SmPgdA_like"/>
    <property type="match status" value="1"/>
</dbReference>
<name>A0AAE5H3S5_CLOBE</name>
<comment type="caution">
    <text evidence="2">The sequence shown here is derived from an EMBL/GenBank/DDBJ whole genome shotgun (WGS) entry which is preliminary data.</text>
</comment>
<dbReference type="SUPFAM" id="SSF88713">
    <property type="entry name" value="Glycoside hydrolase/deacetylase"/>
    <property type="match status" value="1"/>
</dbReference>
<proteinExistence type="predicted"/>
<dbReference type="PANTHER" id="PTHR10587">
    <property type="entry name" value="GLYCOSYL TRANSFERASE-RELATED"/>
    <property type="match status" value="1"/>
</dbReference>
<evidence type="ECO:0000259" key="1">
    <source>
        <dbReference type="PROSITE" id="PS51677"/>
    </source>
</evidence>
<dbReference type="GO" id="GO:0005975">
    <property type="term" value="P:carbohydrate metabolic process"/>
    <property type="evidence" value="ECO:0007669"/>
    <property type="project" value="InterPro"/>
</dbReference>
<dbReference type="EMBL" id="JABTDW010000001">
    <property type="protein sequence ID" value="NSB14021.1"/>
    <property type="molecule type" value="Genomic_DNA"/>
</dbReference>
<feature type="domain" description="NodB homology" evidence="1">
    <location>
        <begin position="52"/>
        <end position="239"/>
    </location>
</feature>
<dbReference type="InterPro" id="IPR050248">
    <property type="entry name" value="Polysacc_deacetylase_ArnD"/>
</dbReference>
<dbReference type="AlphaFoldDB" id="A0AAE5H3S5"/>
<gene>
    <name evidence="2" type="ORF">BCD95_002280</name>
</gene>
<dbReference type="Pfam" id="PF01522">
    <property type="entry name" value="Polysacc_deac_1"/>
    <property type="match status" value="1"/>
</dbReference>
<organism evidence="2 3">
    <name type="scientific">Clostridium beijerinckii</name>
    <name type="common">Clostridium MP</name>
    <dbReference type="NCBI Taxonomy" id="1520"/>
    <lineage>
        <taxon>Bacteria</taxon>
        <taxon>Bacillati</taxon>
        <taxon>Bacillota</taxon>
        <taxon>Clostridia</taxon>
        <taxon>Eubacteriales</taxon>
        <taxon>Clostridiaceae</taxon>
        <taxon>Clostridium</taxon>
    </lineage>
</organism>
<dbReference type="PANTHER" id="PTHR10587:SF125">
    <property type="entry name" value="POLYSACCHARIDE DEACETYLASE YHEN-RELATED"/>
    <property type="match status" value="1"/>
</dbReference>
<evidence type="ECO:0000313" key="2">
    <source>
        <dbReference type="EMBL" id="NSB14021.1"/>
    </source>
</evidence>
<dbReference type="GO" id="GO:0016810">
    <property type="term" value="F:hydrolase activity, acting on carbon-nitrogen (but not peptide) bonds"/>
    <property type="evidence" value="ECO:0007669"/>
    <property type="project" value="InterPro"/>
</dbReference>
<protein>
    <submittedName>
        <fullName evidence="2">Peptidoglycan/xylan/chitin deacetylase (PgdA/CDA1 family)</fullName>
    </submittedName>
</protein>
<reference evidence="2" key="1">
    <citation type="submission" date="2020-06" db="EMBL/GenBank/DDBJ databases">
        <title>Genomic insights into acetone-butanol-ethanol (ABE) fermentation by sequencing solventogenic clostridia strains.</title>
        <authorList>
            <person name="Brown S."/>
        </authorList>
    </citation>
    <scope>NUCLEOTIDE SEQUENCE</scope>
    <source>
        <strain evidence="2">DJ123</strain>
    </source>
</reference>
<accession>A0AAE5H3S5</accession>
<sequence length="264" mass="30637">MKNRIKFFLFLLSGLFVIFICMKNVSAIPISSNETTSENHDLDKKVSHDMKKVIYLTFDDGPSYKVTDRVLDILKEKDVKGTFFLIGSQIEGREGVVKRIYDEGNSIGLHTYTHKFNKIYCSEDKFIQEMLACRIQINNVIGISPNIIRFPGGSSKHLNNRCLKKLHDNNFKVYDWNMDNTDGLNPKLSPYSLYRKATKGSEKLSKVILLLHCTDMNNNTCEALPEIIEHYRSQGYEFKTITEETQELYFPISRRTFTFFENII</sequence>